<dbReference type="PANTHER" id="PTHR13903:SF8">
    <property type="entry name" value="PIRIN"/>
    <property type="match status" value="1"/>
</dbReference>
<reference evidence="5 6" key="1">
    <citation type="journal article" date="2024" name="Int. J. Mol. Sci.">
        <title>Exploration of Alicyclobacillus spp. Genome in Search of Antibiotic Resistance.</title>
        <authorList>
            <person name="Bucka-Kolendo J."/>
            <person name="Kiousi D.E."/>
            <person name="Dekowska A."/>
            <person name="Mikolajczuk-Szczyrba A."/>
            <person name="Karadedos D.M."/>
            <person name="Michael P."/>
            <person name="Galanis A."/>
            <person name="Sokolowska B."/>
        </authorList>
    </citation>
    <scope>NUCLEOTIDE SEQUENCE [LARGE SCALE GENOMIC DNA]</scope>
    <source>
        <strain evidence="5 6">KKP 3000</strain>
    </source>
</reference>
<evidence type="ECO:0000259" key="4">
    <source>
        <dbReference type="Pfam" id="PF05726"/>
    </source>
</evidence>
<accession>A0ABV5AGL6</accession>
<name>A0ABV5AGL6_9BACL</name>
<dbReference type="InterPro" id="IPR003829">
    <property type="entry name" value="Pirin_N_dom"/>
</dbReference>
<evidence type="ECO:0000256" key="1">
    <source>
        <dbReference type="ARBA" id="ARBA00008416"/>
    </source>
</evidence>
<sequence>MTTSAPYQRSVTRIRTVQPQRQNPNHTVAMVIEPGHWEEHDPFLLLAEDWFGQGTFDVHPHRGIETVTYVIEGKLNHFDNRHGEGQLEPGDVQWMTAGRGVIHKEDPAPDERVHSLQLWVNLRSEDKLTEPRYQNLRAADMPVRKADGATIRVFSGSSADLRATTKNYVPVTMVELTLDAGVEIVQDLPGRYNGFIYILEGSGHFGASNEYGEQNQVLWLDRRADVAESEVVIRAEQSLRALLYAGEPVGEPVVAYGPFVMNTSAQIKQAFEDYAAGKFGE</sequence>
<dbReference type="Gene3D" id="2.60.120.10">
    <property type="entry name" value="Jelly Rolls"/>
    <property type="match status" value="2"/>
</dbReference>
<dbReference type="EMBL" id="JBDXSU010000011">
    <property type="protein sequence ID" value="MFB5191413.1"/>
    <property type="molecule type" value="Genomic_DNA"/>
</dbReference>
<comment type="similarity">
    <text evidence="1 2">Belongs to the pirin family.</text>
</comment>
<dbReference type="SUPFAM" id="SSF51182">
    <property type="entry name" value="RmlC-like cupins"/>
    <property type="match status" value="1"/>
</dbReference>
<dbReference type="RefSeq" id="WP_275472940.1">
    <property type="nucleotide sequence ID" value="NZ_CP162940.1"/>
</dbReference>
<evidence type="ECO:0000259" key="3">
    <source>
        <dbReference type="Pfam" id="PF02678"/>
    </source>
</evidence>
<dbReference type="Pfam" id="PF05726">
    <property type="entry name" value="Pirin_C"/>
    <property type="match status" value="1"/>
</dbReference>
<dbReference type="CDD" id="cd02909">
    <property type="entry name" value="cupin_pirin_N"/>
    <property type="match status" value="1"/>
</dbReference>
<dbReference type="InterPro" id="IPR011051">
    <property type="entry name" value="RmlC_Cupin_sf"/>
</dbReference>
<proteinExistence type="inferred from homology"/>
<evidence type="ECO:0000313" key="5">
    <source>
        <dbReference type="EMBL" id="MFB5191413.1"/>
    </source>
</evidence>
<comment type="caution">
    <text evidence="5">The sequence shown here is derived from an EMBL/GenBank/DDBJ whole genome shotgun (WGS) entry which is preliminary data.</text>
</comment>
<dbReference type="Proteomes" id="UP001579974">
    <property type="component" value="Unassembled WGS sequence"/>
</dbReference>
<organism evidence="5 6">
    <name type="scientific">Alicyclobacillus fastidiosus</name>
    <dbReference type="NCBI Taxonomy" id="392011"/>
    <lineage>
        <taxon>Bacteria</taxon>
        <taxon>Bacillati</taxon>
        <taxon>Bacillota</taxon>
        <taxon>Bacilli</taxon>
        <taxon>Bacillales</taxon>
        <taxon>Alicyclobacillaceae</taxon>
        <taxon>Alicyclobacillus</taxon>
    </lineage>
</organism>
<dbReference type="InterPro" id="IPR012093">
    <property type="entry name" value="Pirin"/>
</dbReference>
<feature type="domain" description="Pirin N-terminal" evidence="3">
    <location>
        <begin position="48"/>
        <end position="120"/>
    </location>
</feature>
<dbReference type="PIRSF" id="PIRSF006232">
    <property type="entry name" value="Pirin"/>
    <property type="match status" value="1"/>
</dbReference>
<protein>
    <submittedName>
        <fullName evidence="5">Pirin family protein</fullName>
    </submittedName>
</protein>
<dbReference type="InterPro" id="IPR008778">
    <property type="entry name" value="Pirin_C_dom"/>
</dbReference>
<dbReference type="PANTHER" id="PTHR13903">
    <property type="entry name" value="PIRIN-RELATED"/>
    <property type="match status" value="1"/>
</dbReference>
<dbReference type="Pfam" id="PF02678">
    <property type="entry name" value="Pirin"/>
    <property type="match status" value="1"/>
</dbReference>
<evidence type="ECO:0000313" key="6">
    <source>
        <dbReference type="Proteomes" id="UP001579974"/>
    </source>
</evidence>
<dbReference type="CDD" id="cd02247">
    <property type="entry name" value="cupin_pirin_C"/>
    <property type="match status" value="1"/>
</dbReference>
<dbReference type="InterPro" id="IPR014710">
    <property type="entry name" value="RmlC-like_jellyroll"/>
</dbReference>
<feature type="domain" description="Pirin C-terminal" evidence="4">
    <location>
        <begin position="173"/>
        <end position="280"/>
    </location>
</feature>
<keyword evidence="6" id="KW-1185">Reference proteome</keyword>
<evidence type="ECO:0000256" key="2">
    <source>
        <dbReference type="RuleBase" id="RU003457"/>
    </source>
</evidence>
<gene>
    <name evidence="5" type="ORF">KKP3000_000186</name>
</gene>